<comment type="similarity">
    <text evidence="1 2">Belongs to the flagella basal body rod proteins family.</text>
</comment>
<evidence type="ECO:0000313" key="6">
    <source>
        <dbReference type="EMBL" id="SKA86516.1"/>
    </source>
</evidence>
<keyword evidence="2" id="KW-0975">Bacterial flagellum</keyword>
<dbReference type="STRING" id="1147123.SAMN05443428_10796"/>
<evidence type="ECO:0000259" key="5">
    <source>
        <dbReference type="Pfam" id="PF22692"/>
    </source>
</evidence>
<dbReference type="InterPro" id="IPR037925">
    <property type="entry name" value="FlgE/F/G-like"/>
</dbReference>
<name>A0A1T4XAA8_9CLOT</name>
<keyword evidence="6" id="KW-0282">Flagellum</keyword>
<dbReference type="InterPro" id="IPR001444">
    <property type="entry name" value="Flag_bb_rod_N"/>
</dbReference>
<keyword evidence="6" id="KW-0969">Cilium</keyword>
<evidence type="ECO:0000313" key="7">
    <source>
        <dbReference type="Proteomes" id="UP000190105"/>
    </source>
</evidence>
<dbReference type="Pfam" id="PF00460">
    <property type="entry name" value="Flg_bb_rod"/>
    <property type="match status" value="1"/>
</dbReference>
<sequence>MIRGLYIAASGMITRQVQQENLSNDIANINTPGYKKDKTALKTFEEVMIENKDRIVNGKSYKNVIGKMDMGVGIDDVKTDYSQGILEETSRNLDFAINGEGFFTVVDDNNNKYYTRDGRFKIDSDGNLRTIEGYKVLGLNENNDEAEINVKDSDFKLSSDGSFESSNGKMKFLISSFNTQDLQKSSSNFYISNSKPNIANSDVKQGYLEKSNVDAIEVITNMITIMRNYESSQKVLQQMDETLGKTVNEVGSVR</sequence>
<dbReference type="Pfam" id="PF22692">
    <property type="entry name" value="LlgE_F_G_D1"/>
    <property type="match status" value="1"/>
</dbReference>
<organism evidence="6 7">
    <name type="scientific">Caloramator quimbayensis</name>
    <dbReference type="NCBI Taxonomy" id="1147123"/>
    <lineage>
        <taxon>Bacteria</taxon>
        <taxon>Bacillati</taxon>
        <taxon>Bacillota</taxon>
        <taxon>Clostridia</taxon>
        <taxon>Eubacteriales</taxon>
        <taxon>Clostridiaceae</taxon>
        <taxon>Caloramator</taxon>
    </lineage>
</organism>
<dbReference type="Pfam" id="PF06429">
    <property type="entry name" value="Flg_bbr_C"/>
    <property type="match status" value="1"/>
</dbReference>
<evidence type="ECO:0000259" key="4">
    <source>
        <dbReference type="Pfam" id="PF06429"/>
    </source>
</evidence>
<dbReference type="SUPFAM" id="SSF117143">
    <property type="entry name" value="Flagellar hook protein flgE"/>
    <property type="match status" value="1"/>
</dbReference>
<evidence type="ECO:0000259" key="3">
    <source>
        <dbReference type="Pfam" id="PF00460"/>
    </source>
</evidence>
<feature type="domain" description="Flagellar basal body rod protein N-terminal" evidence="3">
    <location>
        <begin position="5"/>
        <end position="35"/>
    </location>
</feature>
<feature type="domain" description="Flagellar basal-body/hook protein C-terminal" evidence="4">
    <location>
        <begin position="204"/>
        <end position="248"/>
    </location>
</feature>
<dbReference type="Proteomes" id="UP000190105">
    <property type="component" value="Unassembled WGS sequence"/>
</dbReference>
<keyword evidence="6" id="KW-0966">Cell projection</keyword>
<comment type="subcellular location">
    <subcellularLocation>
        <location evidence="2">Bacterial flagellum basal body</location>
    </subcellularLocation>
</comment>
<evidence type="ECO:0000256" key="1">
    <source>
        <dbReference type="ARBA" id="ARBA00009677"/>
    </source>
</evidence>
<reference evidence="7" key="1">
    <citation type="submission" date="2017-02" db="EMBL/GenBank/DDBJ databases">
        <authorList>
            <person name="Varghese N."/>
            <person name="Submissions S."/>
        </authorList>
    </citation>
    <scope>NUCLEOTIDE SEQUENCE [LARGE SCALE GENOMIC DNA]</scope>
    <source>
        <strain evidence="7">USBA 833</strain>
    </source>
</reference>
<keyword evidence="7" id="KW-1185">Reference proteome</keyword>
<feature type="domain" description="Flagellar hook protein FlgE/F/G-like D1" evidence="5">
    <location>
        <begin position="96"/>
        <end position="161"/>
    </location>
</feature>
<evidence type="ECO:0000256" key="2">
    <source>
        <dbReference type="RuleBase" id="RU362116"/>
    </source>
</evidence>
<dbReference type="GO" id="GO:0071978">
    <property type="term" value="P:bacterial-type flagellum-dependent swarming motility"/>
    <property type="evidence" value="ECO:0007669"/>
    <property type="project" value="TreeGrafter"/>
</dbReference>
<protein>
    <submittedName>
        <fullName evidence="6">Flagellar basal-body rod protein FlgG</fullName>
    </submittedName>
</protein>
<dbReference type="InterPro" id="IPR053967">
    <property type="entry name" value="LlgE_F_G-like_D1"/>
</dbReference>
<gene>
    <name evidence="6" type="ORF">SAMN05443428_10796</name>
</gene>
<dbReference type="InterPro" id="IPR010930">
    <property type="entry name" value="Flg_bb/hook_C_dom"/>
</dbReference>
<dbReference type="AlphaFoldDB" id="A0A1T4XAA8"/>
<dbReference type="GO" id="GO:0009425">
    <property type="term" value="C:bacterial-type flagellum basal body"/>
    <property type="evidence" value="ECO:0007669"/>
    <property type="project" value="UniProtKB-SubCell"/>
</dbReference>
<accession>A0A1T4XAA8</accession>
<dbReference type="NCBIfam" id="TIGR03506">
    <property type="entry name" value="FlgEFG_subfam"/>
    <property type="match status" value="1"/>
</dbReference>
<dbReference type="RefSeq" id="WP_078696244.1">
    <property type="nucleotide sequence ID" value="NZ_FUYH01000007.1"/>
</dbReference>
<dbReference type="EMBL" id="FUYH01000007">
    <property type="protein sequence ID" value="SKA86516.1"/>
    <property type="molecule type" value="Genomic_DNA"/>
</dbReference>
<dbReference type="InterPro" id="IPR020013">
    <property type="entry name" value="Flagellar_FlgE/F/G"/>
</dbReference>
<dbReference type="OrthoDB" id="9800375at2"/>
<dbReference type="PANTHER" id="PTHR30435">
    <property type="entry name" value="FLAGELLAR PROTEIN"/>
    <property type="match status" value="1"/>
</dbReference>
<proteinExistence type="inferred from homology"/>
<dbReference type="PANTHER" id="PTHR30435:SF19">
    <property type="entry name" value="FLAGELLAR BASAL-BODY ROD PROTEIN FLGG"/>
    <property type="match status" value="1"/>
</dbReference>